<dbReference type="EMBL" id="RAPY01000002">
    <property type="protein sequence ID" value="RKE52489.1"/>
    <property type="molecule type" value="Genomic_DNA"/>
</dbReference>
<gene>
    <name evidence="2" type="ORF">DFQ12_2729</name>
</gene>
<evidence type="ECO:0000256" key="1">
    <source>
        <dbReference type="SAM" id="MobiDB-lite"/>
    </source>
</evidence>
<dbReference type="Proteomes" id="UP000286246">
    <property type="component" value="Unassembled WGS sequence"/>
</dbReference>
<dbReference type="RefSeq" id="WP_120259524.1">
    <property type="nucleotide sequence ID" value="NZ_RAPY01000002.1"/>
</dbReference>
<dbReference type="OrthoDB" id="713940at2"/>
<evidence type="ECO:0000313" key="2">
    <source>
        <dbReference type="EMBL" id="RKE52489.1"/>
    </source>
</evidence>
<name>A0A420B746_SPHD1</name>
<dbReference type="AlphaFoldDB" id="A0A420B746"/>
<organism evidence="2 3">
    <name type="scientific">Sphingobacterium detergens</name>
    <dbReference type="NCBI Taxonomy" id="1145106"/>
    <lineage>
        <taxon>Bacteria</taxon>
        <taxon>Pseudomonadati</taxon>
        <taxon>Bacteroidota</taxon>
        <taxon>Sphingobacteriia</taxon>
        <taxon>Sphingobacteriales</taxon>
        <taxon>Sphingobacteriaceae</taxon>
        <taxon>Sphingobacterium</taxon>
    </lineage>
</organism>
<reference evidence="2 3" key="1">
    <citation type="submission" date="2018-09" db="EMBL/GenBank/DDBJ databases">
        <title>Genomic Encyclopedia of Type Strains, Phase III (KMG-III): the genomes of soil and plant-associated and newly described type strains.</title>
        <authorList>
            <person name="Whitman W."/>
        </authorList>
    </citation>
    <scope>NUCLEOTIDE SEQUENCE [LARGE SCALE GENOMIC DNA]</scope>
    <source>
        <strain evidence="2 3">CECT 7938</strain>
    </source>
</reference>
<sequence length="152" mass="17025">MWAKVNILLVICILGLFLAPSLGFACHSVPEKPKQEKKSCCAEKGQDVKDSEQGQDPKHNDKAQDVKETDTKDCCKDKKQDSGASNDHGDDCGKHCAEKSCRTSMQCNPMISFYEVDLILPSDTDQLKLYTLYKQPFCSDAYFSIWQPPKIA</sequence>
<keyword evidence="3" id="KW-1185">Reference proteome</keyword>
<proteinExistence type="predicted"/>
<feature type="region of interest" description="Disordered" evidence="1">
    <location>
        <begin position="37"/>
        <end position="93"/>
    </location>
</feature>
<comment type="caution">
    <text evidence="2">The sequence shown here is derived from an EMBL/GenBank/DDBJ whole genome shotgun (WGS) entry which is preliminary data.</text>
</comment>
<dbReference type="PROSITE" id="PS51257">
    <property type="entry name" value="PROKAR_LIPOPROTEIN"/>
    <property type="match status" value="1"/>
</dbReference>
<evidence type="ECO:0000313" key="3">
    <source>
        <dbReference type="Proteomes" id="UP000286246"/>
    </source>
</evidence>
<protein>
    <submittedName>
        <fullName evidence="2">Uncharacterized protein</fullName>
    </submittedName>
</protein>
<accession>A0A420B746</accession>